<dbReference type="InterPro" id="IPR006626">
    <property type="entry name" value="PbH1"/>
</dbReference>
<feature type="domain" description="Right handed beta helix" evidence="2">
    <location>
        <begin position="120"/>
        <end position="294"/>
    </location>
</feature>
<dbReference type="InterPro" id="IPR012334">
    <property type="entry name" value="Pectin_lyas_fold"/>
</dbReference>
<evidence type="ECO:0000256" key="1">
    <source>
        <dbReference type="SAM" id="SignalP"/>
    </source>
</evidence>
<sequence>MAIVTGDLAGKLRFRAYHSLLLLTLLVSARATPYYVNCSSSAPGNGSSTAPWNSLTPVNGFTFQPGDILSFTSNVTCQGKLAPLGNGNSSSPIQITTYPIDSTAGPAIINGGGGNVSLALTNQDYWRITNLSITNPASQLSPRQGILVTVNDGKIHSGITIDHNVVYDVAGQTNKALHASDFAKSAGISILASHGSSINNVSVSDNVVHDCGGGAIKVRPGQTDTLSHNVRVSYNKISSCGGDGIIIATSDSPSIDHNVAADLGTGKYPWTGGNFAGMWVETSRDPVISHNVVYGTTMSAYDSEAFDCDLGVTGTCTVEYNYSRDNAGGAFLNCDGCGTTAGTVSKQVVRYNIFERDCRIISVGTLPELWLYNNIFYCPDRLFDINVPPNTRFVNNIFVGAEANASLPTGSGIDWTNNMFQKVLPPTENGIFGDPKFLDPGLSGSSLGSGFGYRVKAGSAALGNGVAIGENGDLDYFGNPVSSNAAPNVGVYNGGGVDEVSKSG</sequence>
<proteinExistence type="predicted"/>
<protein>
    <recommendedName>
        <fullName evidence="2">Right handed beta helix domain-containing protein</fullName>
    </recommendedName>
</protein>
<evidence type="ECO:0000313" key="4">
    <source>
        <dbReference type="Proteomes" id="UP000042958"/>
    </source>
</evidence>
<dbReference type="Pfam" id="PF13229">
    <property type="entry name" value="Beta_helix"/>
    <property type="match status" value="1"/>
</dbReference>
<feature type="signal peptide" evidence="1">
    <location>
        <begin position="1"/>
        <end position="31"/>
    </location>
</feature>
<dbReference type="InterPro" id="IPR039448">
    <property type="entry name" value="Beta_helix"/>
</dbReference>
<dbReference type="SMART" id="SM00710">
    <property type="entry name" value="PbH1"/>
    <property type="match status" value="7"/>
</dbReference>
<organism evidence="3 4">
    <name type="scientific">Penicillium brasilianum</name>
    <dbReference type="NCBI Taxonomy" id="104259"/>
    <lineage>
        <taxon>Eukaryota</taxon>
        <taxon>Fungi</taxon>
        <taxon>Dikarya</taxon>
        <taxon>Ascomycota</taxon>
        <taxon>Pezizomycotina</taxon>
        <taxon>Eurotiomycetes</taxon>
        <taxon>Eurotiomycetidae</taxon>
        <taxon>Eurotiales</taxon>
        <taxon>Aspergillaceae</taxon>
        <taxon>Penicillium</taxon>
    </lineage>
</organism>
<dbReference type="AlphaFoldDB" id="A0A0F7THI9"/>
<keyword evidence="1" id="KW-0732">Signal</keyword>
<keyword evidence="4" id="KW-1185">Reference proteome</keyword>
<reference evidence="4" key="1">
    <citation type="journal article" date="2015" name="Genome Announc.">
        <title>Draft genome sequence of the fungus Penicillium brasilianum MG11.</title>
        <authorList>
            <person name="Horn F."/>
            <person name="Linde J."/>
            <person name="Mattern D.J."/>
            <person name="Walther G."/>
            <person name="Guthke R."/>
            <person name="Brakhage A.A."/>
            <person name="Valiante V."/>
        </authorList>
    </citation>
    <scope>NUCLEOTIDE SEQUENCE [LARGE SCALE GENOMIC DNA]</scope>
    <source>
        <strain evidence="4">MG11</strain>
    </source>
</reference>
<dbReference type="InterPro" id="IPR011050">
    <property type="entry name" value="Pectin_lyase_fold/virulence"/>
</dbReference>
<dbReference type="SUPFAM" id="SSF51126">
    <property type="entry name" value="Pectin lyase-like"/>
    <property type="match status" value="1"/>
</dbReference>
<name>A0A0F7THI9_PENBI</name>
<feature type="chain" id="PRO_5002522362" description="Right handed beta helix domain-containing protein" evidence="1">
    <location>
        <begin position="32"/>
        <end position="504"/>
    </location>
</feature>
<evidence type="ECO:0000259" key="2">
    <source>
        <dbReference type="Pfam" id="PF13229"/>
    </source>
</evidence>
<accession>A0A0F7THI9</accession>
<dbReference type="OrthoDB" id="3432466at2759"/>
<dbReference type="EMBL" id="CDHK01000001">
    <property type="protein sequence ID" value="CEJ54956.1"/>
    <property type="molecule type" value="Genomic_DNA"/>
</dbReference>
<dbReference type="Gene3D" id="2.160.20.10">
    <property type="entry name" value="Single-stranded right-handed beta-helix, Pectin lyase-like"/>
    <property type="match status" value="1"/>
</dbReference>
<dbReference type="Proteomes" id="UP000042958">
    <property type="component" value="Unassembled WGS sequence"/>
</dbReference>
<evidence type="ECO:0000313" key="3">
    <source>
        <dbReference type="EMBL" id="CEJ54956.1"/>
    </source>
</evidence>
<gene>
    <name evidence="3" type="ORF">PMG11_01242</name>
</gene>